<protein>
    <submittedName>
        <fullName evidence="1">Uncharacterized protein</fullName>
    </submittedName>
</protein>
<name>A0ABS2EM85_9LACO</name>
<organism evidence="1 2">
    <name type="scientific">Limosilactobacillus alvi</name>
    <dbReference type="NCBI Taxonomy" id="990412"/>
    <lineage>
        <taxon>Bacteria</taxon>
        <taxon>Bacillati</taxon>
        <taxon>Bacillota</taxon>
        <taxon>Bacilli</taxon>
        <taxon>Lactobacillales</taxon>
        <taxon>Lactobacillaceae</taxon>
        <taxon>Limosilactobacillus</taxon>
    </lineage>
</organism>
<dbReference type="RefSeq" id="WP_204776070.1">
    <property type="nucleotide sequence ID" value="NZ_JACJJQ010000007.1"/>
</dbReference>
<gene>
    <name evidence="1" type="ORF">H5993_02425</name>
</gene>
<accession>A0ABS2EM85</accession>
<reference evidence="1 2" key="1">
    <citation type="journal article" date="2021" name="Sci. Rep.">
        <title>The distribution of antibiotic resistance genes in chicken gut microbiota commensals.</title>
        <authorList>
            <person name="Juricova H."/>
            <person name="Matiasovicova J."/>
            <person name="Kubasova T."/>
            <person name="Cejkova D."/>
            <person name="Rychlik I."/>
        </authorList>
    </citation>
    <scope>NUCLEOTIDE SEQUENCE [LARGE SCALE GENOMIC DNA]</scope>
    <source>
        <strain evidence="1 2">An810</strain>
    </source>
</reference>
<proteinExistence type="predicted"/>
<keyword evidence="2" id="KW-1185">Reference proteome</keyword>
<sequence>MHQYLITGMYNPNFGAEFLVISTDEFRAKKIVQKEKQFYKVFVKLLPIKLASESTEKVILLGKLEDYTLRGRMEDLEAFELKKATLEQTDFWRRL</sequence>
<evidence type="ECO:0000313" key="2">
    <source>
        <dbReference type="Proteomes" id="UP000776629"/>
    </source>
</evidence>
<dbReference type="Proteomes" id="UP000776629">
    <property type="component" value="Unassembled WGS sequence"/>
</dbReference>
<evidence type="ECO:0000313" key="1">
    <source>
        <dbReference type="EMBL" id="MBM6753623.1"/>
    </source>
</evidence>
<dbReference type="EMBL" id="JACJJQ010000007">
    <property type="protein sequence ID" value="MBM6753623.1"/>
    <property type="molecule type" value="Genomic_DNA"/>
</dbReference>
<comment type="caution">
    <text evidence="1">The sequence shown here is derived from an EMBL/GenBank/DDBJ whole genome shotgun (WGS) entry which is preliminary data.</text>
</comment>